<accession>A0AA88DIU0</accession>
<dbReference type="PROSITE" id="PS50082">
    <property type="entry name" value="WD_REPEATS_2"/>
    <property type="match status" value="1"/>
</dbReference>
<keyword evidence="8" id="KW-0812">Transmembrane</keyword>
<feature type="region of interest" description="Disordered" evidence="7">
    <location>
        <begin position="140"/>
        <end position="163"/>
    </location>
</feature>
<dbReference type="SMART" id="SM00320">
    <property type="entry name" value="WD40"/>
    <property type="match status" value="2"/>
</dbReference>
<dbReference type="InterPro" id="IPR001680">
    <property type="entry name" value="WD40_rpt"/>
</dbReference>
<evidence type="ECO:0000256" key="2">
    <source>
        <dbReference type="ARBA" id="ARBA00022574"/>
    </source>
</evidence>
<reference evidence="9" key="1">
    <citation type="submission" date="2023-07" db="EMBL/GenBank/DDBJ databases">
        <title>draft genome sequence of fig (Ficus carica).</title>
        <authorList>
            <person name="Takahashi T."/>
            <person name="Nishimura K."/>
        </authorList>
    </citation>
    <scope>NUCLEOTIDE SEQUENCE</scope>
</reference>
<keyword evidence="4" id="KW-0227">DNA damage</keyword>
<evidence type="ECO:0000256" key="6">
    <source>
        <dbReference type="PROSITE-ProRule" id="PRU00221"/>
    </source>
</evidence>
<keyword evidence="5" id="KW-0238">DNA-binding</keyword>
<keyword evidence="8" id="KW-1133">Transmembrane helix</keyword>
<keyword evidence="10" id="KW-1185">Reference proteome</keyword>
<evidence type="ECO:0000256" key="3">
    <source>
        <dbReference type="ARBA" id="ARBA00022737"/>
    </source>
</evidence>
<dbReference type="InterPro" id="IPR019775">
    <property type="entry name" value="WD40_repeat_CS"/>
</dbReference>
<evidence type="ECO:0000256" key="7">
    <source>
        <dbReference type="SAM" id="MobiDB-lite"/>
    </source>
</evidence>
<dbReference type="GO" id="GO:2000001">
    <property type="term" value="P:regulation of DNA damage checkpoint"/>
    <property type="evidence" value="ECO:0007669"/>
    <property type="project" value="TreeGrafter"/>
</dbReference>
<gene>
    <name evidence="9" type="ORF">TIFTF001_016350</name>
</gene>
<dbReference type="Proteomes" id="UP001187192">
    <property type="component" value="Unassembled WGS sequence"/>
</dbReference>
<dbReference type="GO" id="GO:0003677">
    <property type="term" value="F:DNA binding"/>
    <property type="evidence" value="ECO:0007669"/>
    <property type="project" value="UniProtKB-KW"/>
</dbReference>
<feature type="transmembrane region" description="Helical" evidence="8">
    <location>
        <begin position="313"/>
        <end position="334"/>
    </location>
</feature>
<evidence type="ECO:0000256" key="1">
    <source>
        <dbReference type="ARBA" id="ARBA00005434"/>
    </source>
</evidence>
<proteinExistence type="inferred from homology"/>
<protein>
    <recommendedName>
        <fullName evidence="11">WD repeat-containing protein 76</fullName>
    </recommendedName>
</protein>
<dbReference type="SUPFAM" id="SSF50978">
    <property type="entry name" value="WD40 repeat-like"/>
    <property type="match status" value="1"/>
</dbReference>
<organism evidence="9 10">
    <name type="scientific">Ficus carica</name>
    <name type="common">Common fig</name>
    <dbReference type="NCBI Taxonomy" id="3494"/>
    <lineage>
        <taxon>Eukaryota</taxon>
        <taxon>Viridiplantae</taxon>
        <taxon>Streptophyta</taxon>
        <taxon>Embryophyta</taxon>
        <taxon>Tracheophyta</taxon>
        <taxon>Spermatophyta</taxon>
        <taxon>Magnoliopsida</taxon>
        <taxon>eudicotyledons</taxon>
        <taxon>Gunneridae</taxon>
        <taxon>Pentapetalae</taxon>
        <taxon>rosids</taxon>
        <taxon>fabids</taxon>
        <taxon>Rosales</taxon>
        <taxon>Moraceae</taxon>
        <taxon>Ficeae</taxon>
        <taxon>Ficus</taxon>
    </lineage>
</organism>
<dbReference type="InterPro" id="IPR015943">
    <property type="entry name" value="WD40/YVTN_repeat-like_dom_sf"/>
</dbReference>
<evidence type="ECO:0000256" key="8">
    <source>
        <dbReference type="SAM" id="Phobius"/>
    </source>
</evidence>
<keyword evidence="3" id="KW-0677">Repeat</keyword>
<dbReference type="InterPro" id="IPR050853">
    <property type="entry name" value="WD_repeat_DNA-damage-binding"/>
</dbReference>
<evidence type="ECO:0000256" key="5">
    <source>
        <dbReference type="ARBA" id="ARBA00023125"/>
    </source>
</evidence>
<keyword evidence="8" id="KW-0472">Membrane</keyword>
<comment type="similarity">
    <text evidence="1">Belongs to the WD repeat DDB2/WDR76 family.</text>
</comment>
<dbReference type="Pfam" id="PF00400">
    <property type="entry name" value="WD40"/>
    <property type="match status" value="2"/>
</dbReference>
<feature type="repeat" description="WD" evidence="6">
    <location>
        <begin position="359"/>
        <end position="395"/>
    </location>
</feature>
<evidence type="ECO:0000313" key="9">
    <source>
        <dbReference type="EMBL" id="GMN47169.1"/>
    </source>
</evidence>
<dbReference type="GO" id="GO:0005634">
    <property type="term" value="C:nucleus"/>
    <property type="evidence" value="ECO:0007669"/>
    <property type="project" value="TreeGrafter"/>
</dbReference>
<dbReference type="AlphaFoldDB" id="A0AA88DIU0"/>
<dbReference type="Gene3D" id="2.130.10.10">
    <property type="entry name" value="YVTN repeat-like/Quinoprotein amine dehydrogenase"/>
    <property type="match status" value="1"/>
</dbReference>
<dbReference type="InterPro" id="IPR036322">
    <property type="entry name" value="WD40_repeat_dom_sf"/>
</dbReference>
<feature type="region of interest" description="Disordered" evidence="7">
    <location>
        <begin position="36"/>
        <end position="88"/>
    </location>
</feature>
<dbReference type="PROSITE" id="PS00678">
    <property type="entry name" value="WD_REPEATS_1"/>
    <property type="match status" value="1"/>
</dbReference>
<dbReference type="EMBL" id="BTGU01000025">
    <property type="protein sequence ID" value="GMN47169.1"/>
    <property type="molecule type" value="Genomic_DNA"/>
</dbReference>
<keyword evidence="2 6" id="KW-0853">WD repeat</keyword>
<dbReference type="GO" id="GO:0006974">
    <property type="term" value="P:DNA damage response"/>
    <property type="evidence" value="ECO:0007669"/>
    <property type="project" value="UniProtKB-KW"/>
</dbReference>
<comment type="caution">
    <text evidence="9">The sequence shown here is derived from an EMBL/GenBank/DDBJ whole genome shotgun (WGS) entry which is preliminary data.</text>
</comment>
<dbReference type="PANTHER" id="PTHR14773">
    <property type="entry name" value="WD REPEAT-CONTAINING PROTEIN 76"/>
    <property type="match status" value="1"/>
</dbReference>
<evidence type="ECO:0000313" key="10">
    <source>
        <dbReference type="Proteomes" id="UP001187192"/>
    </source>
</evidence>
<dbReference type="PANTHER" id="PTHR14773:SF0">
    <property type="entry name" value="WD REPEAT-CONTAINING PROTEIN 76"/>
    <property type="match status" value="1"/>
</dbReference>
<name>A0AA88DIU0_FICCA</name>
<evidence type="ECO:0008006" key="11">
    <source>
        <dbReference type="Google" id="ProtNLM"/>
    </source>
</evidence>
<evidence type="ECO:0000256" key="4">
    <source>
        <dbReference type="ARBA" id="ARBA00022763"/>
    </source>
</evidence>
<dbReference type="PROSITE" id="PS50294">
    <property type="entry name" value="WD_REPEATS_REGION"/>
    <property type="match status" value="1"/>
</dbReference>
<sequence length="532" mass="59252">MASSSDPTDYERKRLENIRRNDELMASLKLHSITAELSASTKRLRDEAKLSKAGSQKKPKSDQTPIVIRRSLRSRRMPPDPPKIPRYLSTSTVKVSPLTLGPISMKDAFREDGSDRTLTETLMRFGKKSEMNDWLRAKTAGDKSDSENMGGKLSGNEVCKGENLSDSVEKEENEVGGSVDLCSKLSPENVGEKFSGGRLCKDENLSVSVKKEDSEVGGSSKIVGEKLDGVRTCKGENLSNLVKKEEDEVEGSFDLYSMTLNPEHVTRILPDRIMHARFFPCSSSRILAEGNRLGDVGFWNLDHRKMTKQKMTGYIRTILILVLFQVFTSCYDGYIRSMDAEKEVFDLIYSTDGKMCNKKYLHVHRINSIDFNSDNPNILATGSSDGDVFIWDLRSIDANKPRVLNIFSHKRAVHSAYFSPSGKCLASTSSDNTVGIHGGVSFKERSMIHHNNQTGCSMSTFRAIWCWDDAYLFIGNMKRGVDVISASQRRMIFTLQSPLVSSIPCRFDAHSYHVGMLAGATGGGQVSVWTLS</sequence>